<protein>
    <submittedName>
        <fullName evidence="2">Enoyl-CoA hydratase</fullName>
    </submittedName>
</protein>
<dbReference type="EMBL" id="CP023284">
    <property type="protein sequence ID" value="ATA56767.1"/>
    <property type="molecule type" value="Genomic_DNA"/>
</dbReference>
<dbReference type="CDD" id="cd06558">
    <property type="entry name" value="crotonase-like"/>
    <property type="match status" value="1"/>
</dbReference>
<dbReference type="Proteomes" id="UP000217154">
    <property type="component" value="Chromosome"/>
</dbReference>
<dbReference type="GO" id="GO:0003824">
    <property type="term" value="F:catalytic activity"/>
    <property type="evidence" value="ECO:0007669"/>
    <property type="project" value="UniProtKB-ARBA"/>
</dbReference>
<dbReference type="AlphaFoldDB" id="A0A250DQY7"/>
<evidence type="ECO:0000313" key="3">
    <source>
        <dbReference type="Proteomes" id="UP000217154"/>
    </source>
</evidence>
<dbReference type="SUPFAM" id="SSF52096">
    <property type="entry name" value="ClpP/crotonase"/>
    <property type="match status" value="1"/>
</dbReference>
<dbReference type="RefSeq" id="WP_095746843.1">
    <property type="nucleotide sequence ID" value="NZ_CP023284.1"/>
</dbReference>
<name>A0A250DQY7_9BURK</name>
<comment type="similarity">
    <text evidence="1">Belongs to the enoyl-CoA hydratase/isomerase family.</text>
</comment>
<sequence length="264" mass="27860">MNTPATDNDADNVLLLTRPQDGCACLTLNRPQAMNALSLALRRALVRTLDTLAQDDSVRVLVLTGAGRAFCAGLDLREIDPGAITGDAGTDVATALANFPRPVIGAVNGAAITGGLEVALACDLLIASSEARFADTHARIGVIPGWGLSQRLSRLIGIARAKEMAFSGNFVGAEQAERWGLVNRVTTPEQLMPEALALAADIASALPEMLPVYKRLIDDGHARSFAEGMALEQAATRDWAASLTPEVLRARREAVQARGRAQKG</sequence>
<accession>A0A250DQY7</accession>
<dbReference type="InterPro" id="IPR001753">
    <property type="entry name" value="Enoyl-CoA_hydra/iso"/>
</dbReference>
<proteinExistence type="inferred from homology"/>
<evidence type="ECO:0000313" key="2">
    <source>
        <dbReference type="EMBL" id="ATA56767.1"/>
    </source>
</evidence>
<dbReference type="NCBIfam" id="NF004840">
    <property type="entry name" value="PRK06190.1"/>
    <property type="match status" value="1"/>
</dbReference>
<dbReference type="PANTHER" id="PTHR43802:SF1">
    <property type="entry name" value="IP11341P-RELATED"/>
    <property type="match status" value="1"/>
</dbReference>
<reference evidence="2 3" key="1">
    <citation type="submission" date="2017-09" db="EMBL/GenBank/DDBJ databases">
        <title>The diverse metabolic capabilities of V. boronicumulans make it an excellent choice for continued studies on novel biodegradation.</title>
        <authorList>
            <person name="Sun S."/>
        </authorList>
    </citation>
    <scope>NUCLEOTIDE SEQUENCE [LARGE SCALE GENOMIC DNA]</scope>
    <source>
        <strain evidence="2 3">J1</strain>
    </source>
</reference>
<organism evidence="2 3">
    <name type="scientific">Variovorax boronicumulans</name>
    <dbReference type="NCBI Taxonomy" id="436515"/>
    <lineage>
        <taxon>Bacteria</taxon>
        <taxon>Pseudomonadati</taxon>
        <taxon>Pseudomonadota</taxon>
        <taxon>Betaproteobacteria</taxon>
        <taxon>Burkholderiales</taxon>
        <taxon>Comamonadaceae</taxon>
        <taxon>Variovorax</taxon>
    </lineage>
</organism>
<gene>
    <name evidence="2" type="ORF">CKY39_28775</name>
</gene>
<dbReference type="InterPro" id="IPR029045">
    <property type="entry name" value="ClpP/crotonase-like_dom_sf"/>
</dbReference>
<evidence type="ECO:0000256" key="1">
    <source>
        <dbReference type="ARBA" id="ARBA00005254"/>
    </source>
</evidence>
<dbReference type="Gene3D" id="3.90.226.10">
    <property type="entry name" value="2-enoyl-CoA Hydratase, Chain A, domain 1"/>
    <property type="match status" value="1"/>
</dbReference>
<dbReference type="PANTHER" id="PTHR43802">
    <property type="entry name" value="ENOYL-COA HYDRATASE"/>
    <property type="match status" value="1"/>
</dbReference>
<dbReference type="Pfam" id="PF00378">
    <property type="entry name" value="ECH_1"/>
    <property type="match status" value="1"/>
</dbReference>
<dbReference type="KEGG" id="vbo:CKY39_28775"/>